<dbReference type="SUPFAM" id="SSF52540">
    <property type="entry name" value="P-loop containing nucleoside triphosphate hydrolases"/>
    <property type="match status" value="1"/>
</dbReference>
<evidence type="ECO:0000256" key="2">
    <source>
        <dbReference type="ARBA" id="ARBA00022448"/>
    </source>
</evidence>
<dbReference type="CDD" id="cd03254">
    <property type="entry name" value="ABCC_Glucan_exporter_like"/>
    <property type="match status" value="1"/>
</dbReference>
<evidence type="ECO:0000256" key="6">
    <source>
        <dbReference type="ARBA" id="ARBA00022840"/>
    </source>
</evidence>
<dbReference type="PANTHER" id="PTHR43394:SF1">
    <property type="entry name" value="ATP-BINDING CASSETTE SUB-FAMILY B MEMBER 10, MITOCHONDRIAL"/>
    <property type="match status" value="1"/>
</dbReference>
<dbReference type="InterPro" id="IPR003439">
    <property type="entry name" value="ABC_transporter-like_ATP-bd"/>
</dbReference>
<evidence type="ECO:0000256" key="8">
    <source>
        <dbReference type="ARBA" id="ARBA00023136"/>
    </source>
</evidence>
<keyword evidence="2" id="KW-0813">Transport</keyword>
<proteinExistence type="predicted"/>
<keyword evidence="8 9" id="KW-0472">Membrane</keyword>
<dbReference type="RefSeq" id="WP_237722245.1">
    <property type="nucleotide sequence ID" value="NZ_CP068564.1"/>
</dbReference>
<dbReference type="AlphaFoldDB" id="A0A4R3KZI2"/>
<evidence type="ECO:0000313" key="13">
    <source>
        <dbReference type="Proteomes" id="UP000294567"/>
    </source>
</evidence>
<feature type="transmembrane region" description="Helical" evidence="9">
    <location>
        <begin position="90"/>
        <end position="107"/>
    </location>
</feature>
<evidence type="ECO:0000259" key="11">
    <source>
        <dbReference type="PROSITE" id="PS50929"/>
    </source>
</evidence>
<evidence type="ECO:0000259" key="10">
    <source>
        <dbReference type="PROSITE" id="PS50893"/>
    </source>
</evidence>
<dbReference type="SMART" id="SM00382">
    <property type="entry name" value="AAA"/>
    <property type="match status" value="1"/>
</dbReference>
<keyword evidence="7 9" id="KW-1133">Transmembrane helix</keyword>
<dbReference type="InterPro" id="IPR011527">
    <property type="entry name" value="ABC1_TM_dom"/>
</dbReference>
<dbReference type="InterPro" id="IPR003593">
    <property type="entry name" value="AAA+_ATPase"/>
</dbReference>
<dbReference type="Proteomes" id="UP000294567">
    <property type="component" value="Unassembled WGS sequence"/>
</dbReference>
<name>A0A4R3KZI2_9FIRM</name>
<gene>
    <name evidence="12" type="ORF">EDD65_10416</name>
</gene>
<feature type="transmembrane region" description="Helical" evidence="9">
    <location>
        <begin position="180"/>
        <end position="204"/>
    </location>
</feature>
<accession>A0A4R3KZI2</accession>
<evidence type="ECO:0000313" key="12">
    <source>
        <dbReference type="EMBL" id="TCS90476.1"/>
    </source>
</evidence>
<evidence type="ECO:0000256" key="4">
    <source>
        <dbReference type="ARBA" id="ARBA00022692"/>
    </source>
</evidence>
<keyword evidence="6 12" id="KW-0067">ATP-binding</keyword>
<feature type="domain" description="ABC transmembrane type-1" evidence="11">
    <location>
        <begin position="48"/>
        <end position="333"/>
    </location>
</feature>
<sequence length="607" mass="68169">MGHKHNSKRPAGISGGRRAIVPVEKPKDMKHTLKRLWEYFKYEKFKLFIVFMLVIVSGLLNLTAPFLIGKAVDFIFPGKGFVEFVKLKKIIILLISIYMLNSLLIFLQEYMVAGLSQRVVYNIRESIFSKLQKLSLVFFDTHTHGELMSRLTNDVDNISVTISQSIIQLMSSVVNIVGSLIMMIYLSPIMTVVSLITVPMVYVLTKTIANKTKILFKEQQDALGVLNGHIEETIGGIYEVKIFNKEDKVIDEFIQNNKVLKEVGVQAQIWSGFIMPLMNVISNFGFTVVAIFGGILSVKGKISVGVIASFISYSKQFTKPLNELASTFNTLQSGIAGAERVFEILDEQEERKDFEDAIAAKDIKGEVEFKNVSFQYEEGKPVLKNISFKVKPGDTVALVGPTGAGKTTIVNLLTGFYEVEKGEILIDGINIKKYKKDSLREIFGIVLQDTYLFSGTIKENIKYGRLDATDDEIKRAAKIAGADDFINRLSHGYNTMLYEGGMNLSEGQRQLIAIARVVLAEPSILILDEATSNIDTRTEFKIQKAMEKLMENRTTFMIAHRLSTIRDADMIMVIDKGQIIEKGNHKELLSQKGIYYNLYTSQFVDVG</sequence>
<dbReference type="FunFam" id="1.20.1560.10:FF:000011">
    <property type="entry name" value="Multidrug ABC transporter ATP-binding protein"/>
    <property type="match status" value="1"/>
</dbReference>
<dbReference type="PROSITE" id="PS50929">
    <property type="entry name" value="ABC_TM1F"/>
    <property type="match status" value="1"/>
</dbReference>
<keyword evidence="13" id="KW-1185">Reference proteome</keyword>
<dbReference type="GO" id="GO:0005524">
    <property type="term" value="F:ATP binding"/>
    <property type="evidence" value="ECO:0007669"/>
    <property type="project" value="UniProtKB-KW"/>
</dbReference>
<evidence type="ECO:0000256" key="5">
    <source>
        <dbReference type="ARBA" id="ARBA00022741"/>
    </source>
</evidence>
<feature type="transmembrane region" description="Helical" evidence="9">
    <location>
        <begin position="47"/>
        <end position="69"/>
    </location>
</feature>
<dbReference type="EMBL" id="SMAE01000004">
    <property type="protein sequence ID" value="TCS90476.1"/>
    <property type="molecule type" value="Genomic_DNA"/>
</dbReference>
<dbReference type="PROSITE" id="PS50893">
    <property type="entry name" value="ABC_TRANSPORTER_2"/>
    <property type="match status" value="1"/>
</dbReference>
<evidence type="ECO:0000256" key="3">
    <source>
        <dbReference type="ARBA" id="ARBA00022475"/>
    </source>
</evidence>
<keyword evidence="5" id="KW-0547">Nucleotide-binding</keyword>
<dbReference type="Pfam" id="PF00664">
    <property type="entry name" value="ABC_membrane"/>
    <property type="match status" value="1"/>
</dbReference>
<dbReference type="GO" id="GO:0015421">
    <property type="term" value="F:ABC-type oligopeptide transporter activity"/>
    <property type="evidence" value="ECO:0007669"/>
    <property type="project" value="TreeGrafter"/>
</dbReference>
<dbReference type="CDD" id="cd18547">
    <property type="entry name" value="ABC_6TM_Tm288_like"/>
    <property type="match status" value="1"/>
</dbReference>
<dbReference type="InterPro" id="IPR039421">
    <property type="entry name" value="Type_1_exporter"/>
</dbReference>
<dbReference type="GO" id="GO:0005886">
    <property type="term" value="C:plasma membrane"/>
    <property type="evidence" value="ECO:0007669"/>
    <property type="project" value="UniProtKB-SubCell"/>
</dbReference>
<protein>
    <submittedName>
        <fullName evidence="12">ATP-binding cassette subfamily B protein</fullName>
    </submittedName>
</protein>
<evidence type="ECO:0000256" key="9">
    <source>
        <dbReference type="SAM" id="Phobius"/>
    </source>
</evidence>
<dbReference type="Pfam" id="PF00005">
    <property type="entry name" value="ABC_tran"/>
    <property type="match status" value="1"/>
</dbReference>
<evidence type="ECO:0000256" key="1">
    <source>
        <dbReference type="ARBA" id="ARBA00004651"/>
    </source>
</evidence>
<comment type="subcellular location">
    <subcellularLocation>
        <location evidence="1">Cell membrane</location>
        <topology evidence="1">Multi-pass membrane protein</topology>
    </subcellularLocation>
</comment>
<keyword evidence="3" id="KW-1003">Cell membrane</keyword>
<dbReference type="FunFam" id="3.40.50.300:FF:000287">
    <property type="entry name" value="Multidrug ABC transporter ATP-binding protein"/>
    <property type="match status" value="1"/>
</dbReference>
<feature type="transmembrane region" description="Helical" evidence="9">
    <location>
        <begin position="277"/>
        <end position="298"/>
    </location>
</feature>
<dbReference type="PANTHER" id="PTHR43394">
    <property type="entry name" value="ATP-DEPENDENT PERMEASE MDL1, MITOCHONDRIAL"/>
    <property type="match status" value="1"/>
</dbReference>
<dbReference type="GO" id="GO:0016887">
    <property type="term" value="F:ATP hydrolysis activity"/>
    <property type="evidence" value="ECO:0007669"/>
    <property type="project" value="InterPro"/>
</dbReference>
<dbReference type="InterPro" id="IPR036640">
    <property type="entry name" value="ABC1_TM_sf"/>
</dbReference>
<dbReference type="InterPro" id="IPR027417">
    <property type="entry name" value="P-loop_NTPase"/>
</dbReference>
<reference evidence="12 13" key="1">
    <citation type="submission" date="2019-03" db="EMBL/GenBank/DDBJ databases">
        <title>Genomic Encyclopedia of Type Strains, Phase IV (KMG-IV): sequencing the most valuable type-strain genomes for metagenomic binning, comparative biology and taxonomic classification.</title>
        <authorList>
            <person name="Goeker M."/>
        </authorList>
    </citation>
    <scope>NUCLEOTIDE SEQUENCE [LARGE SCALE GENOMIC DNA]</scope>
    <source>
        <strain evidence="12 13">DSM 26752</strain>
    </source>
</reference>
<dbReference type="Gene3D" id="3.40.50.300">
    <property type="entry name" value="P-loop containing nucleotide triphosphate hydrolases"/>
    <property type="match status" value="1"/>
</dbReference>
<comment type="caution">
    <text evidence="12">The sequence shown here is derived from an EMBL/GenBank/DDBJ whole genome shotgun (WGS) entry which is preliminary data.</text>
</comment>
<feature type="domain" description="ABC transporter" evidence="10">
    <location>
        <begin position="367"/>
        <end position="601"/>
    </location>
</feature>
<organism evidence="12 13">
    <name type="scientific">Keratinibaculum paraultunense</name>
    <dbReference type="NCBI Taxonomy" id="1278232"/>
    <lineage>
        <taxon>Bacteria</taxon>
        <taxon>Bacillati</taxon>
        <taxon>Bacillota</taxon>
        <taxon>Tissierellia</taxon>
        <taxon>Tissierellales</taxon>
        <taxon>Tepidimicrobiaceae</taxon>
        <taxon>Keratinibaculum</taxon>
    </lineage>
</organism>
<dbReference type="Gene3D" id="1.20.1560.10">
    <property type="entry name" value="ABC transporter type 1, transmembrane domain"/>
    <property type="match status" value="1"/>
</dbReference>
<keyword evidence="4 9" id="KW-0812">Transmembrane</keyword>
<evidence type="ECO:0000256" key="7">
    <source>
        <dbReference type="ARBA" id="ARBA00022989"/>
    </source>
</evidence>
<dbReference type="SUPFAM" id="SSF90123">
    <property type="entry name" value="ABC transporter transmembrane region"/>
    <property type="match status" value="1"/>
</dbReference>